<feature type="compositionally biased region" description="Basic and acidic residues" evidence="2">
    <location>
        <begin position="1246"/>
        <end position="1263"/>
    </location>
</feature>
<feature type="region of interest" description="Disordered" evidence="2">
    <location>
        <begin position="1528"/>
        <end position="1549"/>
    </location>
</feature>
<feature type="region of interest" description="Disordered" evidence="2">
    <location>
        <begin position="1"/>
        <end position="106"/>
    </location>
</feature>
<dbReference type="EMBL" id="JAVFWL010000003">
    <property type="protein sequence ID" value="KAK6740533.1"/>
    <property type="molecule type" value="Genomic_DNA"/>
</dbReference>
<accession>A0ABR1CQA4</accession>
<feature type="region of interest" description="Disordered" evidence="2">
    <location>
        <begin position="1298"/>
        <end position="1342"/>
    </location>
</feature>
<keyword evidence="1" id="KW-0175">Coiled coil</keyword>
<feature type="region of interest" description="Disordered" evidence="2">
    <location>
        <begin position="135"/>
        <end position="154"/>
    </location>
</feature>
<feature type="region of interest" description="Disordered" evidence="2">
    <location>
        <begin position="770"/>
        <end position="794"/>
    </location>
</feature>
<feature type="compositionally biased region" description="Basic and acidic residues" evidence="2">
    <location>
        <begin position="161"/>
        <end position="185"/>
    </location>
</feature>
<feature type="region of interest" description="Disordered" evidence="2">
    <location>
        <begin position="197"/>
        <end position="218"/>
    </location>
</feature>
<proteinExistence type="predicted"/>
<feature type="compositionally biased region" description="Basic and acidic residues" evidence="2">
    <location>
        <begin position="1"/>
        <end position="20"/>
    </location>
</feature>
<feature type="compositionally biased region" description="Low complexity" evidence="2">
    <location>
        <begin position="1752"/>
        <end position="1766"/>
    </location>
</feature>
<evidence type="ECO:0000313" key="4">
    <source>
        <dbReference type="Proteomes" id="UP001303046"/>
    </source>
</evidence>
<feature type="compositionally biased region" description="Basic and acidic residues" evidence="2">
    <location>
        <begin position="1333"/>
        <end position="1342"/>
    </location>
</feature>
<feature type="compositionally biased region" description="Basic and acidic residues" evidence="2">
    <location>
        <begin position="135"/>
        <end position="145"/>
    </location>
</feature>
<feature type="region of interest" description="Disordered" evidence="2">
    <location>
        <begin position="664"/>
        <end position="691"/>
    </location>
</feature>
<feature type="compositionally biased region" description="Acidic residues" evidence="2">
    <location>
        <begin position="1074"/>
        <end position="1089"/>
    </location>
</feature>
<evidence type="ECO:0000256" key="2">
    <source>
        <dbReference type="SAM" id="MobiDB-lite"/>
    </source>
</evidence>
<feature type="compositionally biased region" description="Basic and acidic residues" evidence="2">
    <location>
        <begin position="770"/>
        <end position="781"/>
    </location>
</feature>
<feature type="compositionally biased region" description="Low complexity" evidence="2">
    <location>
        <begin position="60"/>
        <end position="73"/>
    </location>
</feature>
<dbReference type="Proteomes" id="UP001303046">
    <property type="component" value="Unassembled WGS sequence"/>
</dbReference>
<feature type="compositionally biased region" description="Polar residues" evidence="2">
    <location>
        <begin position="1160"/>
        <end position="1176"/>
    </location>
</feature>
<feature type="coiled-coil region" evidence="1">
    <location>
        <begin position="716"/>
        <end position="743"/>
    </location>
</feature>
<gene>
    <name evidence="3" type="primary">Necator_chrIII.g9550</name>
    <name evidence="3" type="ORF">RB195_008785</name>
</gene>
<keyword evidence="4" id="KW-1185">Reference proteome</keyword>
<protein>
    <submittedName>
        <fullName evidence="3">Uncharacterized protein</fullName>
    </submittedName>
</protein>
<feature type="region of interest" description="Disordered" evidence="2">
    <location>
        <begin position="1749"/>
        <end position="1768"/>
    </location>
</feature>
<feature type="region of interest" description="Disordered" evidence="2">
    <location>
        <begin position="1783"/>
        <end position="1806"/>
    </location>
</feature>
<organism evidence="3 4">
    <name type="scientific">Necator americanus</name>
    <name type="common">Human hookworm</name>
    <dbReference type="NCBI Taxonomy" id="51031"/>
    <lineage>
        <taxon>Eukaryota</taxon>
        <taxon>Metazoa</taxon>
        <taxon>Ecdysozoa</taxon>
        <taxon>Nematoda</taxon>
        <taxon>Chromadorea</taxon>
        <taxon>Rhabditida</taxon>
        <taxon>Rhabditina</taxon>
        <taxon>Rhabditomorpha</taxon>
        <taxon>Strongyloidea</taxon>
        <taxon>Ancylostomatidae</taxon>
        <taxon>Bunostominae</taxon>
        <taxon>Necator</taxon>
    </lineage>
</organism>
<feature type="compositionally biased region" description="Low complexity" evidence="2">
    <location>
        <begin position="664"/>
        <end position="676"/>
    </location>
</feature>
<feature type="region of interest" description="Disordered" evidence="2">
    <location>
        <begin position="159"/>
        <end position="185"/>
    </location>
</feature>
<feature type="region of interest" description="Disordered" evidence="2">
    <location>
        <begin position="1204"/>
        <end position="1285"/>
    </location>
</feature>
<feature type="region of interest" description="Disordered" evidence="2">
    <location>
        <begin position="1073"/>
        <end position="1101"/>
    </location>
</feature>
<evidence type="ECO:0000256" key="1">
    <source>
        <dbReference type="SAM" id="Coils"/>
    </source>
</evidence>
<feature type="region of interest" description="Disordered" evidence="2">
    <location>
        <begin position="1158"/>
        <end position="1188"/>
    </location>
</feature>
<comment type="caution">
    <text evidence="3">The sequence shown here is derived from an EMBL/GenBank/DDBJ whole genome shotgun (WGS) entry which is preliminary data.</text>
</comment>
<reference evidence="3 4" key="1">
    <citation type="submission" date="2023-08" db="EMBL/GenBank/DDBJ databases">
        <title>A Necator americanus chromosomal reference genome.</title>
        <authorList>
            <person name="Ilik V."/>
            <person name="Petrzelkova K.J."/>
            <person name="Pardy F."/>
            <person name="Fuh T."/>
            <person name="Niatou-Singa F.S."/>
            <person name="Gouil Q."/>
            <person name="Baker L."/>
            <person name="Ritchie M.E."/>
            <person name="Jex A.R."/>
            <person name="Gazzola D."/>
            <person name="Li H."/>
            <person name="Toshio Fujiwara R."/>
            <person name="Zhan B."/>
            <person name="Aroian R.V."/>
            <person name="Pafco B."/>
            <person name="Schwarz E.M."/>
        </authorList>
    </citation>
    <scope>NUCLEOTIDE SEQUENCE [LARGE SCALE GENOMIC DNA]</scope>
    <source>
        <strain evidence="3 4">Aroian</strain>
        <tissue evidence="3">Whole animal</tissue>
    </source>
</reference>
<name>A0ABR1CQA4_NECAM</name>
<feature type="compositionally biased region" description="Polar residues" evidence="2">
    <location>
        <begin position="89"/>
        <end position="106"/>
    </location>
</feature>
<sequence length="1806" mass="203311">MDKRRSFATHQDHSRPDRSRSPHRNSHPWEKSSEPKSVLYSSEVQFHRRSPNKYTQQPRSISKPSSSMSASDSCTFKPSKIPLKERSQTNRTRTTSYPQSIDTDASAQRLVERLQKWNSMHSPSKFMAGMMSKDGIHELPDETTPKRRSRGPWFVEYFTKSPEKPEERSKKETHPSRKNIIKIEKENRRTDDYLTRKITSERTPSPKGHSRLDGPLSGVSSVVETDKYGYAIPSIERSGRVTPVNRKLEPTNFITPCADNSPNEAFFTPMTHIRPRERQESNVASHSQPSLDLTFTQQKPQFSLINTNREPSVPLFERDPLIKERIENQLAEYERASSKLDMALQEASEVLSRPIKLGLPPLNRSSNLPAFGDERQTIDSGQLEKLRYKENVESSPRCSLPLKTSESTESTRLSRTFLVTHDKESDLHGAYAVSPVREKKPNNEPPRSDISLPKALGASMAAELAYAEKTRHIQSHLKATHDLANDVRRRSAYHAQVNNDDDIDRILDSISLREESLMTYDQSRDESIMNGSVMQTKSSIHHQYSNVAIPLEKKVFVLNEEERRERKKKVEEYIEMCNVLRYFKQAVYKLKRKCTTTPVQLRKIDELSKAADLDYSEAAMRAKSWLNKKITQGEFLLLVKQHKKKVYDESEDCANTIKQLIAQSSSSTGTTSGTQTPSLNPPSISEKEISPVRIDTKGLNESVECDIFNLSARSLRRSLDARREEAEMLNRSFEERSRDIEQRTKVSIAAQIVQYDRVIAERTTLLNKLDEISSEESHEPPRTTTPRRAGVEPLDLSKLSSEEVVPLKEANNALPLPVAGDPKNYAGQDQTDVGISRAYSQSTIYEDSLSHFDEEEDSRPDSVSSEATLYQSDLEDKLLSDVEKVQTDVHPSRRTLDTAETLTMLSRQVVTIVSDKSSHDEVDQMLVKIVEEASEHHHEHAIEVRHVVSKSSEHNLSVGELKPSTFSCGDHASPQMQGIHVDGIGHTKEERSKKIQNEAGDITGSPHESARVEVSMTNSQKTESGAEVRLPDKNAARSDERVGPVTIETLELTARSPLVRMVKDISRSKLISETSEEDVSIQESEENEEEKLSREKITSASEPVIASTFAEATQEQVTRVISPKEVEDENLAAGISVEELEKEKEYGKLLEEDFYKSTDFESTQWENTGPTSSPIQKTREEPMVGQDSPLSAEELNLQKEFAENITAPIDDSNWLSDDEPLSSVEPEEKQDNHETGTIVEPVISTGEHEESIIKTEESKDDTNVFKTEGPVEGPAEFTNSDNGTTRAEVASISAVTEGGDVLSDSIPEDIQVDSEKTKQTTAEEESAVVSSGVEDKSECKREKDPYELSFLDRTTDGRASLGLNRSELVDSLSTSIMQSIGNSPRRSLPRSYNLNESLFEDSIVLSTPKSPRSARERFNTKMPTAVSPRTQMILDQGLDTSVSKPLISEAQVTTALCDDVLSELDKEVEKLSARIERRSTTSTAQPLSQDLAQLDDTYEDLLSIEKPSSQLHPVLSTVESNVETLLPHVADTPRKPPPPQVSPPSAEEIKQKRMEELRERVYAKDWIRKKCVQLLNDVWIKKISQGFVRPLLDEFVSPPKTADDIVPEEEDERFLVENRTFMIWANLIEIASKLWPERSEERRQLSSKLLPIPKTKEQFAEKAIEYTLEQLDELPLSHRYNHVSRPPPPPYADTSVDRAVARRFYKEGPSSFAKKVNNEYRQLCEELIDLVGDRFVTAELMQHCLVSTLDESTSSPPSAMSSSQLSGELGRPSLARLSVGSGLSIGRCSWDNSGSPLRVVHEGKES</sequence>
<evidence type="ECO:0000313" key="3">
    <source>
        <dbReference type="EMBL" id="KAK6740533.1"/>
    </source>
</evidence>